<accession>A0A109J9I2</accession>
<dbReference type="GO" id="GO:0042597">
    <property type="term" value="C:periplasmic space"/>
    <property type="evidence" value="ECO:0007669"/>
    <property type="project" value="UniProtKB-SubCell"/>
</dbReference>
<dbReference type="Gene3D" id="2.60.40.420">
    <property type="entry name" value="Cupredoxins - blue copper proteins"/>
    <property type="match status" value="1"/>
</dbReference>
<keyword evidence="6 7" id="KW-0186">Copper</keyword>
<evidence type="ECO:0000256" key="1">
    <source>
        <dbReference type="ARBA" id="ARBA00004418"/>
    </source>
</evidence>
<evidence type="ECO:0000313" key="10">
    <source>
        <dbReference type="EMBL" id="KWV44778.1"/>
    </source>
</evidence>
<dbReference type="AlphaFoldDB" id="A0A109J9I2"/>
<feature type="transmembrane region" description="Helical" evidence="8">
    <location>
        <begin position="20"/>
        <end position="40"/>
    </location>
</feature>
<dbReference type="GO" id="GO:0009055">
    <property type="term" value="F:electron transfer activity"/>
    <property type="evidence" value="ECO:0007669"/>
    <property type="project" value="InterPro"/>
</dbReference>
<gene>
    <name evidence="10" type="ORF">AS156_02015</name>
</gene>
<evidence type="ECO:0000256" key="2">
    <source>
        <dbReference type="ARBA" id="ARBA00022448"/>
    </source>
</evidence>
<dbReference type="PANTHER" id="PTHR36507">
    <property type="entry name" value="BLL1555 PROTEIN"/>
    <property type="match status" value="1"/>
</dbReference>
<keyword evidence="2" id="KW-0813">Transport</keyword>
<sequence length="121" mass="12924">MQSGLLRALRLGSFGGAPIVAAMIAGALVGSALGASPFVISQKDREFNPAEISIKRGEILRFINDDGELLHHAYLSSDKFSFDSGDQQPGSKYDVAFSVTGDYTVLCGIHPKMKLTVHVAK</sequence>
<dbReference type="InterPro" id="IPR008972">
    <property type="entry name" value="Cupredoxin"/>
</dbReference>
<evidence type="ECO:0000256" key="5">
    <source>
        <dbReference type="ARBA" id="ARBA00022982"/>
    </source>
</evidence>
<dbReference type="PANTHER" id="PTHR36507:SF1">
    <property type="entry name" value="BLL1555 PROTEIN"/>
    <property type="match status" value="1"/>
</dbReference>
<evidence type="ECO:0000256" key="6">
    <source>
        <dbReference type="ARBA" id="ARBA00023008"/>
    </source>
</evidence>
<keyword evidence="8" id="KW-1133">Transmembrane helix</keyword>
<organism evidence="10 11">
    <name type="scientific">Bradyrhizobium macuxiense</name>
    <dbReference type="NCBI Taxonomy" id="1755647"/>
    <lineage>
        <taxon>Bacteria</taxon>
        <taxon>Pseudomonadati</taxon>
        <taxon>Pseudomonadota</taxon>
        <taxon>Alphaproteobacteria</taxon>
        <taxon>Hyphomicrobiales</taxon>
        <taxon>Nitrobacteraceae</taxon>
        <taxon>Bradyrhizobium</taxon>
    </lineage>
</organism>
<evidence type="ECO:0000256" key="8">
    <source>
        <dbReference type="SAM" id="Phobius"/>
    </source>
</evidence>
<dbReference type="PRINTS" id="PR00155">
    <property type="entry name" value="AMICYANIN"/>
</dbReference>
<dbReference type="InterPro" id="IPR002386">
    <property type="entry name" value="Amicyanin/Pseudoazurin"/>
</dbReference>
<feature type="binding site" evidence="7">
    <location>
        <position position="71"/>
    </location>
    <ligand>
        <name>Cu cation</name>
        <dbReference type="ChEBI" id="CHEBI:23378"/>
    </ligand>
</feature>
<reference evidence="10 11" key="1">
    <citation type="submission" date="2015-11" db="EMBL/GenBank/DDBJ databases">
        <title>Draft Genome Sequence of the Strain BR 10303 (Bradyrhizobium sp.) isolated from nodules of Centrolobium paraense.</title>
        <authorList>
            <person name="Zelli J.E."/>
            <person name="Simoes-Araujo J.L."/>
            <person name="Barauna A.C."/>
            <person name="Silva K."/>
        </authorList>
    </citation>
    <scope>NUCLEOTIDE SEQUENCE [LARGE SCALE GENOMIC DNA]</scope>
    <source>
        <strain evidence="10 11">BR 10303</strain>
    </source>
</reference>
<protein>
    <recommendedName>
        <fullName evidence="9">Blue (type 1) copper domain-containing protein</fullName>
    </recommendedName>
</protein>
<name>A0A109J9I2_9BRAD</name>
<dbReference type="Pfam" id="PF00127">
    <property type="entry name" value="Copper-bind"/>
    <property type="match status" value="1"/>
</dbReference>
<feature type="binding site" evidence="7">
    <location>
        <position position="107"/>
    </location>
    <ligand>
        <name>Cu cation</name>
        <dbReference type="ChEBI" id="CHEBI:23378"/>
    </ligand>
</feature>
<dbReference type="EMBL" id="LNCU01000127">
    <property type="protein sequence ID" value="KWV44778.1"/>
    <property type="molecule type" value="Genomic_DNA"/>
</dbReference>
<evidence type="ECO:0000259" key="9">
    <source>
        <dbReference type="Pfam" id="PF00127"/>
    </source>
</evidence>
<dbReference type="InterPro" id="IPR000923">
    <property type="entry name" value="BlueCu_1"/>
</dbReference>
<dbReference type="OrthoDB" id="7306926at2"/>
<keyword evidence="8" id="KW-0812">Transmembrane</keyword>
<dbReference type="Proteomes" id="UP000057737">
    <property type="component" value="Unassembled WGS sequence"/>
</dbReference>
<dbReference type="SUPFAM" id="SSF49503">
    <property type="entry name" value="Cupredoxins"/>
    <property type="match status" value="1"/>
</dbReference>
<feature type="domain" description="Blue (type 1) copper" evidence="9">
    <location>
        <begin position="42"/>
        <end position="119"/>
    </location>
</feature>
<comment type="cofactor">
    <cofactor evidence="7">
        <name>Cu cation</name>
        <dbReference type="ChEBI" id="CHEBI:23378"/>
    </cofactor>
    <text evidence="7">Binds 1 copper ion per subunit.</text>
</comment>
<evidence type="ECO:0000256" key="4">
    <source>
        <dbReference type="ARBA" id="ARBA00022764"/>
    </source>
</evidence>
<feature type="binding site" evidence="7">
    <location>
        <position position="110"/>
    </location>
    <ligand>
        <name>Cu cation</name>
        <dbReference type="ChEBI" id="CHEBI:23378"/>
    </ligand>
</feature>
<comment type="caution">
    <text evidence="10">The sequence shown here is derived from an EMBL/GenBank/DDBJ whole genome shotgun (WGS) entry which is preliminary data.</text>
</comment>
<keyword evidence="5" id="KW-0249">Electron transport</keyword>
<comment type="subcellular location">
    <subcellularLocation>
        <location evidence="1">Periplasm</location>
    </subcellularLocation>
</comment>
<dbReference type="InterPro" id="IPR052721">
    <property type="entry name" value="ET_Amicyanin"/>
</dbReference>
<keyword evidence="8" id="KW-0472">Membrane</keyword>
<dbReference type="GO" id="GO:0005507">
    <property type="term" value="F:copper ion binding"/>
    <property type="evidence" value="ECO:0007669"/>
    <property type="project" value="InterPro"/>
</dbReference>
<dbReference type="RefSeq" id="WP_066515729.1">
    <property type="nucleotide sequence ID" value="NZ_LNCU01000127.1"/>
</dbReference>
<evidence type="ECO:0000256" key="3">
    <source>
        <dbReference type="ARBA" id="ARBA00022723"/>
    </source>
</evidence>
<keyword evidence="4" id="KW-0574">Periplasm</keyword>
<evidence type="ECO:0000313" key="11">
    <source>
        <dbReference type="Proteomes" id="UP000057737"/>
    </source>
</evidence>
<dbReference type="InterPro" id="IPR034242">
    <property type="entry name" value="MauL"/>
</dbReference>
<keyword evidence="3 7" id="KW-0479">Metal-binding</keyword>
<proteinExistence type="predicted"/>
<evidence type="ECO:0000256" key="7">
    <source>
        <dbReference type="PIRSR" id="PIRSR602386-1"/>
    </source>
</evidence>
<keyword evidence="11" id="KW-1185">Reference proteome</keyword>
<dbReference type="CDD" id="cd04221">
    <property type="entry name" value="MauL"/>
    <property type="match status" value="1"/>
</dbReference>